<accession>A0A167E9I9</accession>
<evidence type="ECO:0000256" key="6">
    <source>
        <dbReference type="SAM" id="MobiDB-lite"/>
    </source>
</evidence>
<keyword evidence="4" id="KW-0732">Signal</keyword>
<evidence type="ECO:0000256" key="3">
    <source>
        <dbReference type="ARBA" id="ARBA00022525"/>
    </source>
</evidence>
<organism evidence="8 9">
    <name type="scientific">Colletotrichum incanum</name>
    <name type="common">Soybean anthracnose fungus</name>
    <dbReference type="NCBI Taxonomy" id="1573173"/>
    <lineage>
        <taxon>Eukaryota</taxon>
        <taxon>Fungi</taxon>
        <taxon>Dikarya</taxon>
        <taxon>Ascomycota</taxon>
        <taxon>Pezizomycotina</taxon>
        <taxon>Sordariomycetes</taxon>
        <taxon>Hypocreomycetidae</taxon>
        <taxon>Glomerellales</taxon>
        <taxon>Glomerellaceae</taxon>
        <taxon>Colletotrichum</taxon>
        <taxon>Colletotrichum spaethianum species complex</taxon>
    </lineage>
</organism>
<keyword evidence="2" id="KW-0134">Cell wall</keyword>
<keyword evidence="3" id="KW-0964">Secreted</keyword>
<evidence type="ECO:0000313" key="9">
    <source>
        <dbReference type="Proteomes" id="UP000076584"/>
    </source>
</evidence>
<evidence type="ECO:0000256" key="5">
    <source>
        <dbReference type="ARBA" id="ARBA00038219"/>
    </source>
</evidence>
<evidence type="ECO:0000256" key="4">
    <source>
        <dbReference type="ARBA" id="ARBA00022729"/>
    </source>
</evidence>
<comment type="similarity">
    <text evidence="5">Belongs to the PIR protein family.</text>
</comment>
<evidence type="ECO:0000313" key="8">
    <source>
        <dbReference type="EMBL" id="KZL84855.1"/>
    </source>
</evidence>
<dbReference type="AlphaFoldDB" id="A0A167E9I9"/>
<name>A0A167E9I9_COLIC</name>
<dbReference type="Pfam" id="PF22799">
    <property type="entry name" value="PIR1-like_C"/>
    <property type="match status" value="1"/>
</dbReference>
<evidence type="ECO:0000256" key="2">
    <source>
        <dbReference type="ARBA" id="ARBA00022512"/>
    </source>
</evidence>
<dbReference type="GO" id="GO:0009277">
    <property type="term" value="C:fungal-type cell wall"/>
    <property type="evidence" value="ECO:0007669"/>
    <property type="project" value="TreeGrafter"/>
</dbReference>
<gene>
    <name evidence="8" type="ORF">CI238_12548</name>
</gene>
<comment type="subcellular location">
    <subcellularLocation>
        <location evidence="1">Secreted</location>
        <location evidence="1">Cell wall</location>
    </subcellularLocation>
</comment>
<feature type="region of interest" description="Disordered" evidence="6">
    <location>
        <begin position="253"/>
        <end position="316"/>
    </location>
</feature>
<reference evidence="8 9" key="1">
    <citation type="submission" date="2015-06" db="EMBL/GenBank/DDBJ databases">
        <title>Survival trade-offs in plant roots during colonization by closely related pathogenic and mutualistic fungi.</title>
        <authorList>
            <person name="Hacquard S."/>
            <person name="Kracher B."/>
            <person name="Hiruma K."/>
            <person name="Weinman A."/>
            <person name="Muench P."/>
            <person name="Garrido Oter R."/>
            <person name="Ver Loren van Themaat E."/>
            <person name="Dallerey J.-F."/>
            <person name="Damm U."/>
            <person name="Henrissat B."/>
            <person name="Lespinet O."/>
            <person name="Thon M."/>
            <person name="Kemen E."/>
            <person name="McHardy A.C."/>
            <person name="Schulze-Lefert P."/>
            <person name="O'Connell R.J."/>
        </authorList>
    </citation>
    <scope>NUCLEOTIDE SEQUENCE [LARGE SCALE GENOMIC DNA]</scope>
    <source>
        <strain evidence="8 9">MAFF 238704</strain>
    </source>
</reference>
<dbReference type="PANTHER" id="PTHR47254:SF1">
    <property type="entry name" value="CELL WALL MANNOPROTEIN CIS3-RELATED"/>
    <property type="match status" value="1"/>
</dbReference>
<evidence type="ECO:0000259" key="7">
    <source>
        <dbReference type="Pfam" id="PF22799"/>
    </source>
</evidence>
<dbReference type="PANTHER" id="PTHR47254">
    <property type="entry name" value="CELL WALL MANNOPROTEIN CIS3-RELATED"/>
    <property type="match status" value="1"/>
</dbReference>
<comment type="caution">
    <text evidence="8">The sequence shown here is derived from an EMBL/GenBank/DDBJ whole genome shotgun (WGS) entry which is preliminary data.</text>
</comment>
<feature type="compositionally biased region" description="Low complexity" evidence="6">
    <location>
        <begin position="265"/>
        <end position="279"/>
    </location>
</feature>
<dbReference type="GO" id="GO:0031505">
    <property type="term" value="P:fungal-type cell wall organization"/>
    <property type="evidence" value="ECO:0007669"/>
    <property type="project" value="TreeGrafter"/>
</dbReference>
<keyword evidence="9" id="KW-1185">Reference proteome</keyword>
<dbReference type="GO" id="GO:0005199">
    <property type="term" value="F:structural constituent of cell wall"/>
    <property type="evidence" value="ECO:0007669"/>
    <property type="project" value="TreeGrafter"/>
</dbReference>
<feature type="compositionally biased region" description="Low complexity" evidence="6">
    <location>
        <begin position="297"/>
        <end position="316"/>
    </location>
</feature>
<sequence>LDYRQIIIKPSTNNLTASSQVTKQTSAVKMRFSAFATATLAGMALAMPQASSSDSLAPKDGPPPSCQTSFDGNFGLTIVELGKQSLNKRGSCNAAGSLDLTLKDSVLTDSKGRIGSIVANFQFQFDGPPQAGVIYTSGFSVCTNGSLALGGSTTFYRCLSGNFWNLYDRNWAEQCSPIHLSVLPCGAQDAPVPSGGQVVGTTMVATTLVTVLEDGQPQVVATTVPLPVCQIGDGQIQGHTTLCGELPPATLTATQPPYTPPGTLAPPATTVPPVQTTPRVPTPPANSTAPVNPPGTAPTSLAPTSPAGTTTPVAPPVSAGQSLAPASCLAFVAMLFAVQYIV</sequence>
<dbReference type="InterPro" id="IPR054508">
    <property type="entry name" value="PIR1-like_C"/>
</dbReference>
<protein>
    <submittedName>
        <fullName evidence="8">Covalently-linked cell wall protein</fullName>
    </submittedName>
</protein>
<dbReference type="Proteomes" id="UP000076584">
    <property type="component" value="Unassembled WGS sequence"/>
</dbReference>
<dbReference type="EMBL" id="LFIW01000775">
    <property type="protein sequence ID" value="KZL84855.1"/>
    <property type="molecule type" value="Genomic_DNA"/>
</dbReference>
<dbReference type="InterPro" id="IPR051153">
    <property type="entry name" value="Yeast_CWMannoprotein_PIR"/>
</dbReference>
<feature type="domain" description="Cell wall mannoprotein PIR1-like C-terminal" evidence="7">
    <location>
        <begin position="106"/>
        <end position="178"/>
    </location>
</feature>
<proteinExistence type="inferred from homology"/>
<feature type="non-terminal residue" evidence="8">
    <location>
        <position position="1"/>
    </location>
</feature>
<evidence type="ECO:0000256" key="1">
    <source>
        <dbReference type="ARBA" id="ARBA00004191"/>
    </source>
</evidence>